<dbReference type="VEuPathDB" id="FungiDB:ASPBRDRAFT_47954"/>
<dbReference type="Proteomes" id="UP000184499">
    <property type="component" value="Unassembled WGS sequence"/>
</dbReference>
<dbReference type="EMBL" id="KV878694">
    <property type="protein sequence ID" value="OJJ67420.1"/>
    <property type="molecule type" value="Genomic_DNA"/>
</dbReference>
<keyword evidence="2" id="KW-1185">Reference proteome</keyword>
<name>A0A1L9U6V7_ASPBC</name>
<reference evidence="2" key="1">
    <citation type="journal article" date="2017" name="Genome Biol.">
        <title>Comparative genomics reveals high biological diversity and specific adaptations in the industrially and medically important fungal genus Aspergillus.</title>
        <authorList>
            <person name="de Vries R.P."/>
            <person name="Riley R."/>
            <person name="Wiebenga A."/>
            <person name="Aguilar-Osorio G."/>
            <person name="Amillis S."/>
            <person name="Uchima C.A."/>
            <person name="Anderluh G."/>
            <person name="Asadollahi M."/>
            <person name="Askin M."/>
            <person name="Barry K."/>
            <person name="Battaglia E."/>
            <person name="Bayram O."/>
            <person name="Benocci T."/>
            <person name="Braus-Stromeyer S.A."/>
            <person name="Caldana C."/>
            <person name="Canovas D."/>
            <person name="Cerqueira G.C."/>
            <person name="Chen F."/>
            <person name="Chen W."/>
            <person name="Choi C."/>
            <person name="Clum A."/>
            <person name="Dos Santos R.A."/>
            <person name="Damasio A.R."/>
            <person name="Diallinas G."/>
            <person name="Emri T."/>
            <person name="Fekete E."/>
            <person name="Flipphi M."/>
            <person name="Freyberg S."/>
            <person name="Gallo A."/>
            <person name="Gournas C."/>
            <person name="Habgood R."/>
            <person name="Hainaut M."/>
            <person name="Harispe M.L."/>
            <person name="Henrissat B."/>
            <person name="Hilden K.S."/>
            <person name="Hope R."/>
            <person name="Hossain A."/>
            <person name="Karabika E."/>
            <person name="Karaffa L."/>
            <person name="Karanyi Z."/>
            <person name="Krasevec N."/>
            <person name="Kuo A."/>
            <person name="Kusch H."/>
            <person name="LaButti K."/>
            <person name="Lagendijk E.L."/>
            <person name="Lapidus A."/>
            <person name="Levasseur A."/>
            <person name="Lindquist E."/>
            <person name="Lipzen A."/>
            <person name="Logrieco A.F."/>
            <person name="MacCabe A."/>
            <person name="Maekelae M.R."/>
            <person name="Malavazi I."/>
            <person name="Melin P."/>
            <person name="Meyer V."/>
            <person name="Mielnichuk N."/>
            <person name="Miskei M."/>
            <person name="Molnar A.P."/>
            <person name="Mule G."/>
            <person name="Ngan C.Y."/>
            <person name="Orejas M."/>
            <person name="Orosz E."/>
            <person name="Ouedraogo J.P."/>
            <person name="Overkamp K.M."/>
            <person name="Park H.-S."/>
            <person name="Perrone G."/>
            <person name="Piumi F."/>
            <person name="Punt P.J."/>
            <person name="Ram A.F."/>
            <person name="Ramon A."/>
            <person name="Rauscher S."/>
            <person name="Record E."/>
            <person name="Riano-Pachon D.M."/>
            <person name="Robert V."/>
            <person name="Roehrig J."/>
            <person name="Ruller R."/>
            <person name="Salamov A."/>
            <person name="Salih N.S."/>
            <person name="Samson R.A."/>
            <person name="Sandor E."/>
            <person name="Sanguinetti M."/>
            <person name="Schuetze T."/>
            <person name="Sepcic K."/>
            <person name="Shelest E."/>
            <person name="Sherlock G."/>
            <person name="Sophianopoulou V."/>
            <person name="Squina F.M."/>
            <person name="Sun H."/>
            <person name="Susca A."/>
            <person name="Todd R.B."/>
            <person name="Tsang A."/>
            <person name="Unkles S.E."/>
            <person name="van de Wiele N."/>
            <person name="van Rossen-Uffink D."/>
            <person name="Oliveira J.V."/>
            <person name="Vesth T.C."/>
            <person name="Visser J."/>
            <person name="Yu J.-H."/>
            <person name="Zhou M."/>
            <person name="Andersen M.R."/>
            <person name="Archer D.B."/>
            <person name="Baker S.E."/>
            <person name="Benoit I."/>
            <person name="Brakhage A.A."/>
            <person name="Braus G.H."/>
            <person name="Fischer R."/>
            <person name="Frisvad J.C."/>
            <person name="Goldman G.H."/>
            <person name="Houbraken J."/>
            <person name="Oakley B."/>
            <person name="Pocsi I."/>
            <person name="Scazzocchio C."/>
            <person name="Seiboth B."/>
            <person name="vanKuyk P.A."/>
            <person name="Wortman J."/>
            <person name="Dyer P.S."/>
            <person name="Grigoriev I.V."/>
        </authorList>
    </citation>
    <scope>NUCLEOTIDE SEQUENCE [LARGE SCALE GENOMIC DNA]</scope>
    <source>
        <strain evidence="2">CBS 101740 / IMI 381727 / IBT 21946</strain>
    </source>
</reference>
<dbReference type="AlphaFoldDB" id="A0A1L9U6V7"/>
<evidence type="ECO:0000313" key="2">
    <source>
        <dbReference type="Proteomes" id="UP000184499"/>
    </source>
</evidence>
<organism evidence="1 2">
    <name type="scientific">Aspergillus brasiliensis (strain CBS 101740 / IMI 381727 / IBT 21946)</name>
    <dbReference type="NCBI Taxonomy" id="767769"/>
    <lineage>
        <taxon>Eukaryota</taxon>
        <taxon>Fungi</taxon>
        <taxon>Dikarya</taxon>
        <taxon>Ascomycota</taxon>
        <taxon>Pezizomycotina</taxon>
        <taxon>Eurotiomycetes</taxon>
        <taxon>Eurotiomycetidae</taxon>
        <taxon>Eurotiales</taxon>
        <taxon>Aspergillaceae</taxon>
        <taxon>Aspergillus</taxon>
        <taxon>Aspergillus subgen. Circumdati</taxon>
    </lineage>
</organism>
<gene>
    <name evidence="1" type="ORF">ASPBRDRAFT_47954</name>
</gene>
<protein>
    <submittedName>
        <fullName evidence="1">Uncharacterized protein</fullName>
    </submittedName>
</protein>
<accession>A0A1L9U6V7</accession>
<evidence type="ECO:0000313" key="1">
    <source>
        <dbReference type="EMBL" id="OJJ67420.1"/>
    </source>
</evidence>
<dbReference type="RefSeq" id="XP_067474669.1">
    <property type="nucleotide sequence ID" value="XM_067625989.1"/>
</dbReference>
<sequence>MDADISRPSFLKRCGTGTLINVDDKGQAARILVSSAILLNAVSHFIKDFVVPAYAKLFAIKFQTFGMGRAF</sequence>
<dbReference type="GeneID" id="93578477"/>
<proteinExistence type="predicted"/>